<keyword evidence="2" id="KW-0472">Membrane</keyword>
<keyword evidence="4" id="KW-1185">Reference proteome</keyword>
<feature type="compositionally biased region" description="Basic and acidic residues" evidence="1">
    <location>
        <begin position="155"/>
        <end position="166"/>
    </location>
</feature>
<feature type="compositionally biased region" description="Pro residues" evidence="1">
    <location>
        <begin position="354"/>
        <end position="363"/>
    </location>
</feature>
<feature type="compositionally biased region" description="Basic and acidic residues" evidence="1">
    <location>
        <begin position="132"/>
        <end position="143"/>
    </location>
</feature>
<dbReference type="RefSeq" id="XP_008020681.1">
    <property type="nucleotide sequence ID" value="XM_008022490.1"/>
</dbReference>
<reference evidence="3 4" key="1">
    <citation type="journal article" date="2012" name="PLoS Pathog.">
        <title>Diverse lifestyles and strategies of plant pathogenesis encoded in the genomes of eighteen Dothideomycetes fungi.</title>
        <authorList>
            <person name="Ohm R.A."/>
            <person name="Feau N."/>
            <person name="Henrissat B."/>
            <person name="Schoch C.L."/>
            <person name="Horwitz B.A."/>
            <person name="Barry K.W."/>
            <person name="Condon B.J."/>
            <person name="Copeland A.C."/>
            <person name="Dhillon B."/>
            <person name="Glaser F."/>
            <person name="Hesse C.N."/>
            <person name="Kosti I."/>
            <person name="LaButti K."/>
            <person name="Lindquist E.A."/>
            <person name="Lucas S."/>
            <person name="Salamov A.A."/>
            <person name="Bradshaw R.E."/>
            <person name="Ciuffetti L."/>
            <person name="Hamelin R.C."/>
            <person name="Kema G.H.J."/>
            <person name="Lawrence C."/>
            <person name="Scott J.A."/>
            <person name="Spatafora J.W."/>
            <person name="Turgeon B.G."/>
            <person name="de Wit P.J.G.M."/>
            <person name="Zhong S."/>
            <person name="Goodwin S.B."/>
            <person name="Grigoriev I.V."/>
        </authorList>
    </citation>
    <scope>NUCLEOTIDE SEQUENCE [LARGE SCALE GENOMIC DNA]</scope>
    <source>
        <strain evidence="4">28A</strain>
    </source>
</reference>
<proteinExistence type="predicted"/>
<feature type="compositionally biased region" description="Low complexity" evidence="1">
    <location>
        <begin position="344"/>
        <end position="353"/>
    </location>
</feature>
<feature type="compositionally biased region" description="Basic residues" evidence="1">
    <location>
        <begin position="144"/>
        <end position="154"/>
    </location>
</feature>
<feature type="region of interest" description="Disordered" evidence="1">
    <location>
        <begin position="323"/>
        <end position="373"/>
    </location>
</feature>
<feature type="region of interest" description="Disordered" evidence="1">
    <location>
        <begin position="278"/>
        <end position="309"/>
    </location>
</feature>
<dbReference type="GeneID" id="19396182"/>
<sequence length="420" mass="46468">MFRSPLFAWSPRPRQGQHVDASPATTHSLPNGSSVYSPALTTDTNTTPKIQFRGFWSRQQSPDPNASNVSLDAPHGSGNSALPLSPPQAHHTAGSYIDAITPSHDPPEPTTLYSRHPADVQLPHDSSNPADPETRELADEVNGRRRRRRRRRNPRGTERPEQWVRRRDERGTAQIYVKGSAARGKMVACVISGTFLIAILSIYLAFALTDKNLGQEIHILFIMVLLTITIFFCHSLIRLCMLMLNPPSEEQRFVPNMSGAEGFQPIIPIRVHLQRDEEATLESEGALESDGNADDSEKHMLPPPPPAYGLWRSSVRADPNLLHWQRVDQANPRVTSRGRRSRNSPEPEAAAPEPSAPEGPRPPSYVSEDGVSYIVEATPRSTVIAESQTGNSEIHPAWRPGYAMSEIRSGELPITGNTRP</sequence>
<dbReference type="EMBL" id="KB908481">
    <property type="protein sequence ID" value="EOA91493.1"/>
    <property type="molecule type" value="Genomic_DNA"/>
</dbReference>
<name>R0KF76_EXST2</name>
<dbReference type="Proteomes" id="UP000016935">
    <property type="component" value="Unassembled WGS sequence"/>
</dbReference>
<gene>
    <name evidence="3" type="ORF">SETTUDRAFT_133135</name>
</gene>
<protein>
    <submittedName>
        <fullName evidence="3">Uncharacterized protein</fullName>
    </submittedName>
</protein>
<feature type="transmembrane region" description="Helical" evidence="2">
    <location>
        <begin position="218"/>
        <end position="237"/>
    </location>
</feature>
<evidence type="ECO:0000313" key="4">
    <source>
        <dbReference type="Proteomes" id="UP000016935"/>
    </source>
</evidence>
<evidence type="ECO:0000256" key="1">
    <source>
        <dbReference type="SAM" id="MobiDB-lite"/>
    </source>
</evidence>
<feature type="region of interest" description="Disordered" evidence="1">
    <location>
        <begin position="1"/>
        <end position="166"/>
    </location>
</feature>
<feature type="compositionally biased region" description="Acidic residues" evidence="1">
    <location>
        <begin position="279"/>
        <end position="294"/>
    </location>
</feature>
<feature type="compositionally biased region" description="Polar residues" evidence="1">
    <location>
        <begin position="57"/>
        <end position="70"/>
    </location>
</feature>
<evidence type="ECO:0000256" key="2">
    <source>
        <dbReference type="SAM" id="Phobius"/>
    </source>
</evidence>
<keyword evidence="2" id="KW-0812">Transmembrane</keyword>
<feature type="transmembrane region" description="Helical" evidence="2">
    <location>
        <begin position="186"/>
        <end position="206"/>
    </location>
</feature>
<feature type="compositionally biased region" description="Polar residues" evidence="1">
    <location>
        <begin position="23"/>
        <end position="49"/>
    </location>
</feature>
<dbReference type="AlphaFoldDB" id="R0KF76"/>
<dbReference type="OrthoDB" id="5417811at2759"/>
<keyword evidence="2" id="KW-1133">Transmembrane helix</keyword>
<organism evidence="3 4">
    <name type="scientific">Exserohilum turcicum (strain 28A)</name>
    <name type="common">Northern leaf blight fungus</name>
    <name type="synonym">Setosphaeria turcica</name>
    <dbReference type="NCBI Taxonomy" id="671987"/>
    <lineage>
        <taxon>Eukaryota</taxon>
        <taxon>Fungi</taxon>
        <taxon>Dikarya</taxon>
        <taxon>Ascomycota</taxon>
        <taxon>Pezizomycotina</taxon>
        <taxon>Dothideomycetes</taxon>
        <taxon>Pleosporomycetidae</taxon>
        <taxon>Pleosporales</taxon>
        <taxon>Pleosporineae</taxon>
        <taxon>Pleosporaceae</taxon>
        <taxon>Exserohilum</taxon>
    </lineage>
</organism>
<dbReference type="HOGENOM" id="CLU_032674_1_1_1"/>
<dbReference type="eggNOG" id="ENOG502S8TD">
    <property type="taxonomic scope" value="Eukaryota"/>
</dbReference>
<reference evidence="3 4" key="2">
    <citation type="journal article" date="2013" name="PLoS Genet.">
        <title>Comparative genome structure, secondary metabolite, and effector coding capacity across Cochliobolus pathogens.</title>
        <authorList>
            <person name="Condon B.J."/>
            <person name="Leng Y."/>
            <person name="Wu D."/>
            <person name="Bushley K.E."/>
            <person name="Ohm R.A."/>
            <person name="Otillar R."/>
            <person name="Martin J."/>
            <person name="Schackwitz W."/>
            <person name="Grimwood J."/>
            <person name="MohdZainudin N."/>
            <person name="Xue C."/>
            <person name="Wang R."/>
            <person name="Manning V.A."/>
            <person name="Dhillon B."/>
            <person name="Tu Z.J."/>
            <person name="Steffenson B.J."/>
            <person name="Salamov A."/>
            <person name="Sun H."/>
            <person name="Lowry S."/>
            <person name="LaButti K."/>
            <person name="Han J."/>
            <person name="Copeland A."/>
            <person name="Lindquist E."/>
            <person name="Barry K."/>
            <person name="Schmutz J."/>
            <person name="Baker S.E."/>
            <person name="Ciuffetti L.M."/>
            <person name="Grigoriev I.V."/>
            <person name="Zhong S."/>
            <person name="Turgeon B.G."/>
        </authorList>
    </citation>
    <scope>NUCLEOTIDE SEQUENCE [LARGE SCALE GENOMIC DNA]</scope>
    <source>
        <strain evidence="4">28A</strain>
    </source>
</reference>
<evidence type="ECO:0000313" key="3">
    <source>
        <dbReference type="EMBL" id="EOA91493.1"/>
    </source>
</evidence>
<accession>R0KF76</accession>